<dbReference type="Proteomes" id="UP001374579">
    <property type="component" value="Unassembled WGS sequence"/>
</dbReference>
<name>A0AAN9AYQ7_9CAEN</name>
<evidence type="ECO:0000313" key="2">
    <source>
        <dbReference type="Proteomes" id="UP001374579"/>
    </source>
</evidence>
<sequence>MLCIQGWQLLRSRAQACTDQHSLGPVTQPKILNYIKCCFFLVALPLVFCGDNNSIVDRVAELLEARHPKLSGTGLVKQIVQAIGSDQLQGPCVQACGLVKDDDEHIDCSTACHVIS</sequence>
<keyword evidence="2" id="KW-1185">Reference proteome</keyword>
<accession>A0AAN9AYQ7</accession>
<dbReference type="AlphaFoldDB" id="A0AAN9AYQ7"/>
<proteinExistence type="predicted"/>
<comment type="caution">
    <text evidence="1">The sequence shown here is derived from an EMBL/GenBank/DDBJ whole genome shotgun (WGS) entry which is preliminary data.</text>
</comment>
<dbReference type="EMBL" id="JBAMIC010000018">
    <property type="protein sequence ID" value="KAK7094854.1"/>
    <property type="molecule type" value="Genomic_DNA"/>
</dbReference>
<protein>
    <submittedName>
        <fullName evidence="1">Uncharacterized protein</fullName>
    </submittedName>
</protein>
<evidence type="ECO:0000313" key="1">
    <source>
        <dbReference type="EMBL" id="KAK7094854.1"/>
    </source>
</evidence>
<gene>
    <name evidence="1" type="ORF">V1264_006346</name>
</gene>
<reference evidence="1 2" key="1">
    <citation type="submission" date="2024-02" db="EMBL/GenBank/DDBJ databases">
        <title>Chromosome-scale genome assembly of the rough periwinkle Littorina saxatilis.</title>
        <authorList>
            <person name="De Jode A."/>
            <person name="Faria R."/>
            <person name="Formenti G."/>
            <person name="Sims Y."/>
            <person name="Smith T.P."/>
            <person name="Tracey A."/>
            <person name="Wood J.M.D."/>
            <person name="Zagrodzka Z.B."/>
            <person name="Johannesson K."/>
            <person name="Butlin R.K."/>
            <person name="Leder E.H."/>
        </authorList>
    </citation>
    <scope>NUCLEOTIDE SEQUENCE [LARGE SCALE GENOMIC DNA]</scope>
    <source>
        <strain evidence="1">Snail1</strain>
        <tissue evidence="1">Muscle</tissue>
    </source>
</reference>
<organism evidence="1 2">
    <name type="scientific">Littorina saxatilis</name>
    <dbReference type="NCBI Taxonomy" id="31220"/>
    <lineage>
        <taxon>Eukaryota</taxon>
        <taxon>Metazoa</taxon>
        <taxon>Spiralia</taxon>
        <taxon>Lophotrochozoa</taxon>
        <taxon>Mollusca</taxon>
        <taxon>Gastropoda</taxon>
        <taxon>Caenogastropoda</taxon>
        <taxon>Littorinimorpha</taxon>
        <taxon>Littorinoidea</taxon>
        <taxon>Littorinidae</taxon>
        <taxon>Littorina</taxon>
    </lineage>
</organism>